<comment type="caution">
    <text evidence="2">The sequence shown here is derived from an EMBL/GenBank/DDBJ whole genome shotgun (WGS) entry which is preliminary data.</text>
</comment>
<evidence type="ECO:0000313" key="3">
    <source>
        <dbReference type="Proteomes" id="UP001202328"/>
    </source>
</evidence>
<proteinExistence type="predicted"/>
<accession>A0AAD4SPM0</accession>
<dbReference type="EMBL" id="JAJJMB010009172">
    <property type="protein sequence ID" value="KAI3915137.1"/>
    <property type="molecule type" value="Genomic_DNA"/>
</dbReference>
<dbReference type="PANTHER" id="PTHR48258:SF14">
    <property type="entry name" value="OS02G0583300 PROTEIN"/>
    <property type="match status" value="1"/>
</dbReference>
<dbReference type="AlphaFoldDB" id="A0AAD4SPM0"/>
<name>A0AAD4SPM0_9MAGN</name>
<gene>
    <name evidence="2" type="ORF">MKW98_011482</name>
</gene>
<sequence>MDACTCFRASSRDTNLVDYDTTYYGILQDIFEVDYGVFTEVVFNCHWVRMEDKVRGSYVDRDTNSRFVNFKRFMKISRQADEPFIYASQARQVFYCQDVTRKHWNLVLESPIRSHPNKNAYEDPFVFTGVANEVSSISTNVGDDEYWNGDAQANDEYWDQYAEETT</sequence>
<keyword evidence="3" id="KW-1185">Reference proteome</keyword>
<feature type="domain" description="DUF4216" evidence="1">
    <location>
        <begin position="32"/>
        <end position="107"/>
    </location>
</feature>
<dbReference type="PANTHER" id="PTHR48258">
    <property type="entry name" value="DUF4218 DOMAIN-CONTAINING PROTEIN-RELATED"/>
    <property type="match status" value="1"/>
</dbReference>
<dbReference type="Proteomes" id="UP001202328">
    <property type="component" value="Unassembled WGS sequence"/>
</dbReference>
<dbReference type="Pfam" id="PF13952">
    <property type="entry name" value="DUF4216"/>
    <property type="match status" value="1"/>
</dbReference>
<dbReference type="InterPro" id="IPR025312">
    <property type="entry name" value="DUF4216"/>
</dbReference>
<evidence type="ECO:0000259" key="1">
    <source>
        <dbReference type="Pfam" id="PF13952"/>
    </source>
</evidence>
<organism evidence="2 3">
    <name type="scientific">Papaver atlanticum</name>
    <dbReference type="NCBI Taxonomy" id="357466"/>
    <lineage>
        <taxon>Eukaryota</taxon>
        <taxon>Viridiplantae</taxon>
        <taxon>Streptophyta</taxon>
        <taxon>Embryophyta</taxon>
        <taxon>Tracheophyta</taxon>
        <taxon>Spermatophyta</taxon>
        <taxon>Magnoliopsida</taxon>
        <taxon>Ranunculales</taxon>
        <taxon>Papaveraceae</taxon>
        <taxon>Papaveroideae</taxon>
        <taxon>Papaver</taxon>
    </lineage>
</organism>
<protein>
    <recommendedName>
        <fullName evidence="1">DUF4216 domain-containing protein</fullName>
    </recommendedName>
</protein>
<reference evidence="2" key="1">
    <citation type="submission" date="2022-04" db="EMBL/GenBank/DDBJ databases">
        <title>A functionally conserved STORR gene fusion in Papaver species that diverged 16.8 million years ago.</title>
        <authorList>
            <person name="Catania T."/>
        </authorList>
    </citation>
    <scope>NUCLEOTIDE SEQUENCE</scope>
    <source>
        <strain evidence="2">S-188037</strain>
    </source>
</reference>
<evidence type="ECO:0000313" key="2">
    <source>
        <dbReference type="EMBL" id="KAI3915137.1"/>
    </source>
</evidence>